<name>A0AAE0B015_9ROSI</name>
<reference evidence="2" key="1">
    <citation type="journal article" date="2023" name="Plant J.">
        <title>Genome sequences and population genomics provide insights into the demographic history, inbreeding, and mutation load of two 'living fossil' tree species of Dipteronia.</title>
        <authorList>
            <person name="Feng Y."/>
            <person name="Comes H.P."/>
            <person name="Chen J."/>
            <person name="Zhu S."/>
            <person name="Lu R."/>
            <person name="Zhang X."/>
            <person name="Li P."/>
            <person name="Qiu J."/>
            <person name="Olsen K.M."/>
            <person name="Qiu Y."/>
        </authorList>
    </citation>
    <scope>NUCLEOTIDE SEQUENCE</scope>
    <source>
        <strain evidence="2">NBL</strain>
    </source>
</reference>
<protein>
    <submittedName>
        <fullName evidence="2">Uncharacterized protein</fullName>
    </submittedName>
</protein>
<dbReference type="EMBL" id="JANJYJ010000002">
    <property type="protein sequence ID" value="KAK3226968.1"/>
    <property type="molecule type" value="Genomic_DNA"/>
</dbReference>
<dbReference type="PANTHER" id="PTHR34569">
    <property type="entry name" value="EXPRESSED PROTEIN"/>
    <property type="match status" value="1"/>
</dbReference>
<feature type="compositionally biased region" description="Low complexity" evidence="1">
    <location>
        <begin position="22"/>
        <end position="42"/>
    </location>
</feature>
<evidence type="ECO:0000313" key="3">
    <source>
        <dbReference type="Proteomes" id="UP001281410"/>
    </source>
</evidence>
<gene>
    <name evidence="2" type="ORF">Dsin_006830</name>
</gene>
<proteinExistence type="predicted"/>
<evidence type="ECO:0000313" key="2">
    <source>
        <dbReference type="EMBL" id="KAK3226968.1"/>
    </source>
</evidence>
<dbReference type="PANTHER" id="PTHR34569:SF2">
    <property type="entry name" value="EXPRESSED PROTEIN"/>
    <property type="match status" value="1"/>
</dbReference>
<feature type="region of interest" description="Disordered" evidence="1">
    <location>
        <begin position="22"/>
        <end position="48"/>
    </location>
</feature>
<dbReference type="Proteomes" id="UP001281410">
    <property type="component" value="Unassembled WGS sequence"/>
</dbReference>
<dbReference type="AlphaFoldDB" id="A0AAE0B015"/>
<sequence length="172" mass="19163">MEEPQHHPSLIPLRRRNSISTSVPLPSKLTLPPKPLHTTSLPNASTSPSSFEFISFKSSLTNNYTSLKDILPFSSKGGAAAVNSPTPRPAVNYSYEISIRNHLVKQAAWAYLQPMSASPGSSGHHYFRRIWMRFTSAQNSISSCLRYINSRIISGLSRAIDRIRRAIFVHVS</sequence>
<evidence type="ECO:0000256" key="1">
    <source>
        <dbReference type="SAM" id="MobiDB-lite"/>
    </source>
</evidence>
<comment type="caution">
    <text evidence="2">The sequence shown here is derived from an EMBL/GenBank/DDBJ whole genome shotgun (WGS) entry which is preliminary data.</text>
</comment>
<organism evidence="2 3">
    <name type="scientific">Dipteronia sinensis</name>
    <dbReference type="NCBI Taxonomy" id="43782"/>
    <lineage>
        <taxon>Eukaryota</taxon>
        <taxon>Viridiplantae</taxon>
        <taxon>Streptophyta</taxon>
        <taxon>Embryophyta</taxon>
        <taxon>Tracheophyta</taxon>
        <taxon>Spermatophyta</taxon>
        <taxon>Magnoliopsida</taxon>
        <taxon>eudicotyledons</taxon>
        <taxon>Gunneridae</taxon>
        <taxon>Pentapetalae</taxon>
        <taxon>rosids</taxon>
        <taxon>malvids</taxon>
        <taxon>Sapindales</taxon>
        <taxon>Sapindaceae</taxon>
        <taxon>Hippocastanoideae</taxon>
        <taxon>Acereae</taxon>
        <taxon>Dipteronia</taxon>
    </lineage>
</organism>
<accession>A0AAE0B015</accession>
<keyword evidence="3" id="KW-1185">Reference proteome</keyword>